<organism evidence="1 2">
    <name type="scientific">Streptomyces anatolicus</name>
    <dbReference type="NCBI Taxonomy" id="2675858"/>
    <lineage>
        <taxon>Bacteria</taxon>
        <taxon>Bacillati</taxon>
        <taxon>Actinomycetota</taxon>
        <taxon>Actinomycetes</taxon>
        <taxon>Kitasatosporales</taxon>
        <taxon>Streptomycetaceae</taxon>
        <taxon>Streptomyces</taxon>
    </lineage>
</organism>
<evidence type="ECO:0000313" key="2">
    <source>
        <dbReference type="Proteomes" id="UP001197114"/>
    </source>
</evidence>
<comment type="caution">
    <text evidence="1">The sequence shown here is derived from an EMBL/GenBank/DDBJ whole genome shotgun (WGS) entry which is preliminary data.</text>
</comment>
<sequence>YWRTLGNRLAARLPLPEYSIERHAAWLAGKVLS</sequence>
<protein>
    <submittedName>
        <fullName evidence="1">DUF2840 domain-containing protein</fullName>
    </submittedName>
</protein>
<proteinExistence type="predicted"/>
<dbReference type="Pfam" id="PF11000">
    <property type="entry name" value="DUF2840"/>
    <property type="match status" value="1"/>
</dbReference>
<feature type="non-terminal residue" evidence="1">
    <location>
        <position position="1"/>
    </location>
</feature>
<name>A0ABS6YVM1_9ACTN</name>
<keyword evidence="2" id="KW-1185">Reference proteome</keyword>
<accession>A0ABS6YVM1</accession>
<dbReference type="Proteomes" id="UP001197114">
    <property type="component" value="Unassembled WGS sequence"/>
</dbReference>
<reference evidence="1 2" key="1">
    <citation type="submission" date="2019-11" db="EMBL/GenBank/DDBJ databases">
        <authorList>
            <person name="Ay H."/>
        </authorList>
    </citation>
    <scope>NUCLEOTIDE SEQUENCE [LARGE SCALE GENOMIC DNA]</scope>
    <source>
        <strain evidence="1 2">BG9H</strain>
    </source>
</reference>
<gene>
    <name evidence="1" type="ORF">GKQ77_28640</name>
</gene>
<dbReference type="EMBL" id="WMBF01000525">
    <property type="protein sequence ID" value="MBW5425480.1"/>
    <property type="molecule type" value="Genomic_DNA"/>
</dbReference>
<dbReference type="InterPro" id="IPR021263">
    <property type="entry name" value="DUF2840"/>
</dbReference>
<evidence type="ECO:0000313" key="1">
    <source>
        <dbReference type="EMBL" id="MBW5425480.1"/>
    </source>
</evidence>